<dbReference type="Proteomes" id="UP001221757">
    <property type="component" value="Unassembled WGS sequence"/>
</dbReference>
<dbReference type="InterPro" id="IPR012344">
    <property type="entry name" value="Matrix_HIV/RSV_N"/>
</dbReference>
<gene>
    <name evidence="3" type="ORF">B0H17DRAFT_383303</name>
</gene>
<dbReference type="AlphaFoldDB" id="A0AAD7DQQ0"/>
<organism evidence="3 4">
    <name type="scientific">Mycena rosella</name>
    <name type="common">Pink bonnet</name>
    <name type="synonym">Agaricus rosellus</name>
    <dbReference type="NCBI Taxonomy" id="1033263"/>
    <lineage>
        <taxon>Eukaryota</taxon>
        <taxon>Fungi</taxon>
        <taxon>Dikarya</taxon>
        <taxon>Basidiomycota</taxon>
        <taxon>Agaricomycotina</taxon>
        <taxon>Agaricomycetes</taxon>
        <taxon>Agaricomycetidae</taxon>
        <taxon>Agaricales</taxon>
        <taxon>Marasmiineae</taxon>
        <taxon>Mycenaceae</taxon>
        <taxon>Mycena</taxon>
    </lineage>
</organism>
<evidence type="ECO:0000259" key="2">
    <source>
        <dbReference type="Pfam" id="PF12770"/>
    </source>
</evidence>
<evidence type="ECO:0000256" key="1">
    <source>
        <dbReference type="SAM" id="MobiDB-lite"/>
    </source>
</evidence>
<protein>
    <submittedName>
        <fullName evidence="3">CHAT domain-containing protein</fullName>
    </submittedName>
</protein>
<dbReference type="EMBL" id="JARKIE010000032">
    <property type="protein sequence ID" value="KAJ7696966.1"/>
    <property type="molecule type" value="Genomic_DNA"/>
</dbReference>
<dbReference type="Pfam" id="PF13374">
    <property type="entry name" value="TPR_10"/>
    <property type="match status" value="1"/>
</dbReference>
<dbReference type="Pfam" id="PF12770">
    <property type="entry name" value="CHAT"/>
    <property type="match status" value="1"/>
</dbReference>
<feature type="domain" description="CHAT" evidence="2">
    <location>
        <begin position="819"/>
        <end position="1085"/>
    </location>
</feature>
<comment type="caution">
    <text evidence="3">The sequence shown here is derived from an EMBL/GenBank/DDBJ whole genome shotgun (WGS) entry which is preliminary data.</text>
</comment>
<evidence type="ECO:0000313" key="4">
    <source>
        <dbReference type="Proteomes" id="UP001221757"/>
    </source>
</evidence>
<dbReference type="Gene3D" id="1.10.150.90">
    <property type="entry name" value="Immunodeficiency lentiviruses, gag gene matrix protein p17"/>
    <property type="match status" value="2"/>
</dbReference>
<dbReference type="Gene3D" id="1.25.40.10">
    <property type="entry name" value="Tetratricopeptide repeat domain"/>
    <property type="match status" value="2"/>
</dbReference>
<sequence>MSAQSNSEINNVFPEPITPFHVATEQLAAEKMDKFEEQVPGNHPDPPAASQDEGDLNDLQLIILEKQEAVNLTPATDPERPRHLGNLASWLVLKYSMFEDVQDLEAALQARQESVELTPIDHPERVAGLHSLAATFGVRYQRLGSLQDLNTALQRYQEAADLTPADHPDRAGHLRGLATLFVHRYLKLGDLTDLDTALEKKKEIVALTSEDHPSRAGCIRSLAVSFRTRYQRLGALEDLEAALRNYQEAVNRIPADHPDRGQYLQGLAASFTDRYRRFGDSKDLEAALQTDREAVELTPRDHPEWAGRLQGLGESFGDKYRRFGELKDLEAALQTKEVAVELTPAGHPDRARRLASLGVSFSDRYHRLGALKDLQAALQNKQIAVDLTPSDHPELAGRFHRLGVSFGERYQRLGDIQDLEAALQHYQTALDLTPVDHPNRAQQLAGLAVSLGDRYKRLANLSDLEVGLTTYQQAVELTPTGHPDRAERLEGFAILLTARYHKFRDPKDLETALQTQKESINLTPEDHPDLTPRLHDLAASFVELFHISGDRKDLEAVHQNYTAGFKAPFLARPESTWDTGLQWASFADAFDPSYSSAAYLSAFHLLPDLLWIGNEIGVRHNALRRLDIGPATSSATRACMKLSQLASAVEILEQGVATTFQQMLQLKTDIDDLPSEHAEEFRTLSSQLYTGMAGGPISVARKRKELVDKIRNQPGFEYFLLPKPYSALCKASQYGPIVILNSHKKVCDGIIILNPRSDPVHVPLPDVTLDLLKSQKLMLTDLLNRSNVRTREESMSSRLFGQQECFTSKTNEEYFSDLLLWLWTNVVNPVYQVLASYGIHNGRLWWLPTGGFTGLPIHASPPTDHFIHSYTATLGSLLEAQSKKSAVAKFGVVGVTHTSLGWGNYLKGVNQELQKIRAVVTSHDLECLEADQATPEAVKQQIKDCSWVHLACHGTQDLIDPTKSRLMLYGGSLELDTILRMPLSNSEFVFLAACQTAMGDAELVNESFHLGGGLIAAGFQSAVGTLWSMNDQDGPLVAEIFYAHLFRDGRTPQVSDTAEALQIAVNRLRANNVPYERWIPFIHMGV</sequence>
<proteinExistence type="predicted"/>
<evidence type="ECO:0000313" key="3">
    <source>
        <dbReference type="EMBL" id="KAJ7696966.1"/>
    </source>
</evidence>
<dbReference type="InterPro" id="IPR011990">
    <property type="entry name" value="TPR-like_helical_dom_sf"/>
</dbReference>
<dbReference type="InterPro" id="IPR024983">
    <property type="entry name" value="CHAT_dom"/>
</dbReference>
<name>A0AAD7DQQ0_MYCRO</name>
<reference evidence="3" key="1">
    <citation type="submission" date="2023-03" db="EMBL/GenBank/DDBJ databases">
        <title>Massive genome expansion in bonnet fungi (Mycena s.s.) driven by repeated elements and novel gene families across ecological guilds.</title>
        <authorList>
            <consortium name="Lawrence Berkeley National Laboratory"/>
            <person name="Harder C.B."/>
            <person name="Miyauchi S."/>
            <person name="Viragh M."/>
            <person name="Kuo A."/>
            <person name="Thoen E."/>
            <person name="Andreopoulos B."/>
            <person name="Lu D."/>
            <person name="Skrede I."/>
            <person name="Drula E."/>
            <person name="Henrissat B."/>
            <person name="Morin E."/>
            <person name="Kohler A."/>
            <person name="Barry K."/>
            <person name="LaButti K."/>
            <person name="Morin E."/>
            <person name="Salamov A."/>
            <person name="Lipzen A."/>
            <person name="Mereny Z."/>
            <person name="Hegedus B."/>
            <person name="Baldrian P."/>
            <person name="Stursova M."/>
            <person name="Weitz H."/>
            <person name="Taylor A."/>
            <person name="Grigoriev I.V."/>
            <person name="Nagy L.G."/>
            <person name="Martin F."/>
            <person name="Kauserud H."/>
        </authorList>
    </citation>
    <scope>NUCLEOTIDE SEQUENCE</scope>
    <source>
        <strain evidence="3">CBHHK067</strain>
    </source>
</reference>
<dbReference type="PANTHER" id="PTHR19959:SF119">
    <property type="entry name" value="FUNGAL LIPASE-LIKE DOMAIN-CONTAINING PROTEIN"/>
    <property type="match status" value="1"/>
</dbReference>
<feature type="compositionally biased region" description="Basic and acidic residues" evidence="1">
    <location>
        <begin position="28"/>
        <end position="37"/>
    </location>
</feature>
<feature type="region of interest" description="Disordered" evidence="1">
    <location>
        <begin position="28"/>
        <end position="53"/>
    </location>
</feature>
<keyword evidence="4" id="KW-1185">Reference proteome</keyword>
<accession>A0AAD7DQQ0</accession>
<dbReference type="SUPFAM" id="SSF81901">
    <property type="entry name" value="HCP-like"/>
    <property type="match status" value="1"/>
</dbReference>
<dbReference type="PANTHER" id="PTHR19959">
    <property type="entry name" value="KINESIN LIGHT CHAIN"/>
    <property type="match status" value="1"/>
</dbReference>